<dbReference type="InterPro" id="IPR009057">
    <property type="entry name" value="Homeodomain-like_sf"/>
</dbReference>
<dbReference type="Gene3D" id="1.10.357.10">
    <property type="entry name" value="Tetracycline Repressor, domain 2"/>
    <property type="match status" value="1"/>
</dbReference>
<evidence type="ECO:0000256" key="3">
    <source>
        <dbReference type="ARBA" id="ARBA00023163"/>
    </source>
</evidence>
<dbReference type="PANTHER" id="PTHR47752">
    <property type="entry name" value="HTH-TYPE TRANSCRIPTIONAL REPRESSOR FABR"/>
    <property type="match status" value="1"/>
</dbReference>
<reference evidence="6 7" key="1">
    <citation type="submission" date="2013-10" db="EMBL/GenBank/DDBJ databases">
        <title>Salinisphaera japonica YTM-1 Genome Sequencing.</title>
        <authorList>
            <person name="Lai Q."/>
            <person name="Li C."/>
            <person name="Shao Z."/>
        </authorList>
    </citation>
    <scope>NUCLEOTIDE SEQUENCE [LARGE SCALE GENOMIC DNA]</scope>
    <source>
        <strain evidence="6 7">YTM-1</strain>
    </source>
</reference>
<evidence type="ECO:0000256" key="4">
    <source>
        <dbReference type="PROSITE-ProRule" id="PRU00335"/>
    </source>
</evidence>
<dbReference type="PANTHER" id="PTHR47752:SF1">
    <property type="entry name" value="HTH-TYPE TRANSCRIPTIONAL REPRESSOR FABR"/>
    <property type="match status" value="1"/>
</dbReference>
<sequence length="222" mass="24041">MSDPLSRTSPPRGQTRAALMQAALEMVASESNFSALSLRRVTRQAGVVPTAFYRHFRDMDDLGITLVDETFAELRAVLAAVDLPSLSIDGLIQHCIGLFAFHVCERRLLFQFLVRERYAGSAALRDAIQTNLAALNGQLTHDLSQLDAYSAVDNADLALVADLVVNTVIATAERILDVARADAPVDTVVSEAERQLRLIFLGLSQWPTSRPQTSYSAGAGAG</sequence>
<dbReference type="SUPFAM" id="SSF46689">
    <property type="entry name" value="Homeodomain-like"/>
    <property type="match status" value="1"/>
</dbReference>
<dbReference type="InterPro" id="IPR050692">
    <property type="entry name" value="HTH_transcr_repressor_FabR"/>
</dbReference>
<dbReference type="AlphaFoldDB" id="A0A423PMH1"/>
<organism evidence="6 7">
    <name type="scientific">Salinisphaera japonica YTM-1</name>
    <dbReference type="NCBI Taxonomy" id="1209778"/>
    <lineage>
        <taxon>Bacteria</taxon>
        <taxon>Pseudomonadati</taxon>
        <taxon>Pseudomonadota</taxon>
        <taxon>Gammaproteobacteria</taxon>
        <taxon>Salinisphaerales</taxon>
        <taxon>Salinisphaeraceae</taxon>
        <taxon>Salinisphaera</taxon>
    </lineage>
</organism>
<proteinExistence type="predicted"/>
<evidence type="ECO:0000313" key="6">
    <source>
        <dbReference type="EMBL" id="ROO26789.1"/>
    </source>
</evidence>
<evidence type="ECO:0000256" key="1">
    <source>
        <dbReference type="ARBA" id="ARBA00023015"/>
    </source>
</evidence>
<accession>A0A423PMH1</accession>
<dbReference type="Pfam" id="PF21943">
    <property type="entry name" value="TetR_C_46"/>
    <property type="match status" value="1"/>
</dbReference>
<dbReference type="Proteomes" id="UP000285310">
    <property type="component" value="Unassembled WGS sequence"/>
</dbReference>
<keyword evidence="3" id="KW-0804">Transcription</keyword>
<dbReference type="RefSeq" id="WP_123658582.1">
    <property type="nucleotide sequence ID" value="NZ_AYKG01000033.1"/>
</dbReference>
<gene>
    <name evidence="6" type="ORF">SAJA_10455</name>
</gene>
<dbReference type="InterPro" id="IPR054129">
    <property type="entry name" value="DesT_TetR_C"/>
</dbReference>
<dbReference type="OrthoDB" id="8617654at2"/>
<keyword evidence="1" id="KW-0805">Transcription regulation</keyword>
<evidence type="ECO:0000256" key="2">
    <source>
        <dbReference type="ARBA" id="ARBA00023125"/>
    </source>
</evidence>
<protein>
    <submittedName>
        <fullName evidence="6">TetR family transcriptional regulator</fullName>
    </submittedName>
</protein>
<dbReference type="GO" id="GO:0003677">
    <property type="term" value="F:DNA binding"/>
    <property type="evidence" value="ECO:0007669"/>
    <property type="project" value="UniProtKB-UniRule"/>
</dbReference>
<feature type="domain" description="HTH tetR-type" evidence="5">
    <location>
        <begin position="13"/>
        <end position="74"/>
    </location>
</feature>
<comment type="caution">
    <text evidence="6">The sequence shown here is derived from an EMBL/GenBank/DDBJ whole genome shotgun (WGS) entry which is preliminary data.</text>
</comment>
<name>A0A423PMH1_9GAMM</name>
<evidence type="ECO:0000313" key="7">
    <source>
        <dbReference type="Proteomes" id="UP000285310"/>
    </source>
</evidence>
<evidence type="ECO:0000259" key="5">
    <source>
        <dbReference type="PROSITE" id="PS50977"/>
    </source>
</evidence>
<keyword evidence="2 4" id="KW-0238">DNA-binding</keyword>
<keyword evidence="7" id="KW-1185">Reference proteome</keyword>
<dbReference type="Gene3D" id="1.10.10.60">
    <property type="entry name" value="Homeodomain-like"/>
    <property type="match status" value="1"/>
</dbReference>
<dbReference type="PROSITE" id="PS50977">
    <property type="entry name" value="HTH_TETR_2"/>
    <property type="match status" value="1"/>
</dbReference>
<feature type="DNA-binding region" description="H-T-H motif" evidence="4">
    <location>
        <begin position="37"/>
        <end position="56"/>
    </location>
</feature>
<dbReference type="FunCoup" id="A0A423PMH1">
    <property type="interactions" value="3"/>
</dbReference>
<dbReference type="InParanoid" id="A0A423PMH1"/>
<dbReference type="InterPro" id="IPR001647">
    <property type="entry name" value="HTH_TetR"/>
</dbReference>
<dbReference type="EMBL" id="AYKG01000033">
    <property type="protein sequence ID" value="ROO26789.1"/>
    <property type="molecule type" value="Genomic_DNA"/>
</dbReference>
<dbReference type="Pfam" id="PF00440">
    <property type="entry name" value="TetR_N"/>
    <property type="match status" value="1"/>
</dbReference>